<sequence length="462" mass="52115">MSSIEEEIQTIDKNFPNLSQDFQIPTFKSLGLSTNESQITYLCGNSLGLMPTQTRKAINDELDAWSQRGVESHFSHPGSETQGKTNWMDIDLPCIPKLSPIVGSLDSEIAIMGSLTSNLNALMVAFYQPQGSKTKILFEKNSFPSDYYAIFNQIKLKNLDPLENIIQLEPKEGEYHLRTQDILDTIEANHKELALIMLPGIQYYTGQFFDIEKITKFAKKFNIIVGWDLAHAVGNVPLHLHDWNVDFATWCSYKYLNSGPGGISGIFIHEIHGKIDEDNYKPRLSGWWGNNSSKRFQMLEKFEPIEGALGFRQSNPSVIDVVSLNSSLDIFNKAGGIQKLRNKSILLTNLLEKLLKSTKYYISPKDSFTLNSNELKFTIITPESPLERGAQLSLLFFPRTNVEIGEPGIMDKIFSSLRNQGVIGDERRPDVIRLAPIPLYNSAKDVQKAVDSLVKAFEELEK</sequence>
<comment type="subcellular location">
    <subcellularLocation>
        <location evidence="4 5">Cytoplasm</location>
    </subcellularLocation>
</comment>
<keyword evidence="2 4" id="KW-0378">Hydrolase</keyword>
<dbReference type="Gene3D" id="3.90.1150.10">
    <property type="entry name" value="Aspartate Aminotransferase, domain 1"/>
    <property type="match status" value="1"/>
</dbReference>
<dbReference type="EMBL" id="CAIF01000026">
    <property type="protein sequence ID" value="CCH41608.1"/>
    <property type="molecule type" value="Genomic_DNA"/>
</dbReference>
<dbReference type="UniPathway" id="UPA00253">
    <property type="reaction ID" value="UER00329"/>
</dbReference>
<comment type="caution">
    <text evidence="6">The sequence shown here is derived from an EMBL/GenBank/DDBJ whole genome shotgun (WGS) entry which is preliminary data.</text>
</comment>
<dbReference type="AlphaFoldDB" id="K0KKF9"/>
<dbReference type="Proteomes" id="UP000009328">
    <property type="component" value="Unassembled WGS sequence"/>
</dbReference>
<evidence type="ECO:0000256" key="2">
    <source>
        <dbReference type="ARBA" id="ARBA00022801"/>
    </source>
</evidence>
<comment type="catalytic activity">
    <reaction evidence="5">
        <text>3-hydroxy-L-kynurenine + H2O = 3-hydroxyanthranilate + L-alanine + H(+)</text>
        <dbReference type="Rhea" id="RHEA:25143"/>
        <dbReference type="ChEBI" id="CHEBI:15377"/>
        <dbReference type="ChEBI" id="CHEBI:15378"/>
        <dbReference type="ChEBI" id="CHEBI:36559"/>
        <dbReference type="ChEBI" id="CHEBI:57972"/>
        <dbReference type="ChEBI" id="CHEBI:58125"/>
        <dbReference type="EC" id="3.7.1.3"/>
    </reaction>
</comment>
<feature type="binding site" evidence="4">
    <location>
        <position position="116"/>
    </location>
    <ligand>
        <name>pyridoxal 5'-phosphate</name>
        <dbReference type="ChEBI" id="CHEBI:597326"/>
    </ligand>
</feature>
<name>K0KKF9_WICCF</name>
<comment type="pathway">
    <text evidence="4 5">Amino-acid degradation; L-kynurenine degradation; L-alanine and anthranilate from L-kynurenine: step 1/1.</text>
</comment>
<reference evidence="6 7" key="1">
    <citation type="journal article" date="2012" name="Eukaryot. Cell">
        <title>Draft genome sequence of Wickerhamomyces ciferrii NRRL Y-1031 F-60-10.</title>
        <authorList>
            <person name="Schneider J."/>
            <person name="Andrea H."/>
            <person name="Blom J."/>
            <person name="Jaenicke S."/>
            <person name="Ruckert C."/>
            <person name="Schorsch C."/>
            <person name="Szczepanowski R."/>
            <person name="Farwick M."/>
            <person name="Goesmann A."/>
            <person name="Puhler A."/>
            <person name="Schaffer S."/>
            <person name="Tauch A."/>
            <person name="Kohler T."/>
            <person name="Brinkrolf K."/>
        </authorList>
    </citation>
    <scope>NUCLEOTIDE SEQUENCE [LARGE SCALE GENOMIC DNA]</scope>
    <source>
        <strain evidence="7">ATCC 14091 / BCRC 22168 / CBS 111 / JCM 3599 / NBRC 0793 / NRRL Y-1031 F-60-10</strain>
    </source>
</reference>
<accession>K0KKF9</accession>
<dbReference type="GO" id="GO:0030429">
    <property type="term" value="F:kynureninase activity"/>
    <property type="evidence" value="ECO:0007669"/>
    <property type="project" value="UniProtKB-UniRule"/>
</dbReference>
<dbReference type="InParanoid" id="K0KKF9"/>
<dbReference type="PANTHER" id="PTHR14084">
    <property type="entry name" value="KYNURENINASE"/>
    <property type="match status" value="1"/>
</dbReference>
<keyword evidence="1 4" id="KW-0662">Pyridine nucleotide biosynthesis</keyword>
<feature type="binding site" evidence="4">
    <location>
        <position position="287"/>
    </location>
    <ligand>
        <name>pyridoxal 5'-phosphate</name>
        <dbReference type="ChEBI" id="CHEBI:597326"/>
    </ligand>
</feature>
<dbReference type="PIRSF" id="PIRSF038800">
    <property type="entry name" value="KYNU"/>
    <property type="match status" value="1"/>
</dbReference>
<comment type="similarity">
    <text evidence="4 5">Belongs to the kynureninase family.</text>
</comment>
<gene>
    <name evidence="4" type="primary">BNA5</name>
    <name evidence="6" type="ORF">BN7_1149</name>
</gene>
<proteinExistence type="inferred from homology"/>
<dbReference type="eggNOG" id="KOG3846">
    <property type="taxonomic scope" value="Eukaryota"/>
</dbReference>
<dbReference type="InterPro" id="IPR015424">
    <property type="entry name" value="PyrdxlP-dep_Trfase"/>
</dbReference>
<evidence type="ECO:0000313" key="6">
    <source>
        <dbReference type="EMBL" id="CCH41608.1"/>
    </source>
</evidence>
<protein>
    <recommendedName>
        <fullName evidence="4 5">Kynureninase</fullName>
        <ecNumber evidence="4 5">3.7.1.3</ecNumber>
    </recommendedName>
    <alternativeName>
        <fullName evidence="4">Biosynthesis of nicotinic acid protein 5</fullName>
    </alternativeName>
    <alternativeName>
        <fullName evidence="4">L-kynurenine hydrolase</fullName>
    </alternativeName>
</protein>
<dbReference type="Gene3D" id="3.40.640.10">
    <property type="entry name" value="Type I PLP-dependent aspartate aminotransferase-like (Major domain)"/>
    <property type="match status" value="1"/>
</dbReference>
<dbReference type="InterPro" id="IPR015421">
    <property type="entry name" value="PyrdxlP-dep_Trfase_major"/>
</dbReference>
<dbReference type="STRING" id="1206466.K0KKF9"/>
<evidence type="ECO:0000313" key="7">
    <source>
        <dbReference type="Proteomes" id="UP000009328"/>
    </source>
</evidence>
<comment type="caution">
    <text evidence="4">Lacks conserved residue(s) required for the propagation of feature annotation.</text>
</comment>
<dbReference type="GO" id="GO:0019441">
    <property type="term" value="P:L-tryptophan catabolic process to kynurenine"/>
    <property type="evidence" value="ECO:0007669"/>
    <property type="project" value="TreeGrafter"/>
</dbReference>
<feature type="modified residue" description="N6-(pyridoxal phosphate)lysine" evidence="4">
    <location>
        <position position="254"/>
    </location>
</feature>
<dbReference type="HAMAP" id="MF_01970">
    <property type="entry name" value="Kynureninase"/>
    <property type="match status" value="1"/>
</dbReference>
<feature type="binding site" evidence="4">
    <location>
        <begin position="143"/>
        <end position="146"/>
    </location>
    <ligand>
        <name>pyridoxal 5'-phosphate</name>
        <dbReference type="ChEBI" id="CHEBI:597326"/>
    </ligand>
</feature>
<dbReference type="NCBIfam" id="TIGR01814">
    <property type="entry name" value="kynureninase"/>
    <property type="match status" value="1"/>
</dbReference>
<evidence type="ECO:0000256" key="3">
    <source>
        <dbReference type="ARBA" id="ARBA00022898"/>
    </source>
</evidence>
<evidence type="ECO:0000256" key="5">
    <source>
        <dbReference type="PIRNR" id="PIRNR038800"/>
    </source>
</evidence>
<comment type="function">
    <text evidence="4 5">Catalyzes the cleavage of L-kynurenine (L-Kyn) and L-3-hydroxykynurenine (L-3OHKyn) into anthranilic acid (AA) and 3-hydroxyanthranilic acid (3-OHAA), respectively.</text>
</comment>
<dbReference type="FunFam" id="3.40.640.10:FF:000031">
    <property type="entry name" value="Kynureninase"/>
    <property type="match status" value="1"/>
</dbReference>
<comment type="pathway">
    <text evidence="4 5">Cofactor biosynthesis; NAD(+) biosynthesis; quinolinate from L-kynurenine: step 2/3.</text>
</comment>
<dbReference type="HOGENOM" id="CLU_003433_4_0_1"/>
<evidence type="ECO:0000256" key="4">
    <source>
        <dbReference type="HAMAP-Rule" id="MF_03017"/>
    </source>
</evidence>
<dbReference type="FunCoup" id="K0KKF9">
    <property type="interactions" value="220"/>
</dbReference>
<dbReference type="SUPFAM" id="SSF53383">
    <property type="entry name" value="PLP-dependent transferases"/>
    <property type="match status" value="1"/>
</dbReference>
<feature type="binding site" evidence="4">
    <location>
        <position position="253"/>
    </location>
    <ligand>
        <name>pyridoxal 5'-phosphate</name>
        <dbReference type="ChEBI" id="CHEBI:597326"/>
    </ligand>
</feature>
<dbReference type="GO" id="GO:0030170">
    <property type="term" value="F:pyridoxal phosphate binding"/>
    <property type="evidence" value="ECO:0007669"/>
    <property type="project" value="UniProtKB-UniRule"/>
</dbReference>
<dbReference type="InterPro" id="IPR010111">
    <property type="entry name" value="Kynureninase"/>
</dbReference>
<dbReference type="EC" id="3.7.1.3" evidence="4 5"/>
<feature type="binding site" evidence="4">
    <location>
        <position position="315"/>
    </location>
    <ligand>
        <name>pyridoxal 5'-phosphate</name>
        <dbReference type="ChEBI" id="CHEBI:597326"/>
    </ligand>
</feature>
<dbReference type="GO" id="GO:0097053">
    <property type="term" value="P:L-kynurenine catabolic process"/>
    <property type="evidence" value="ECO:0007669"/>
    <property type="project" value="UniProtKB-UniRule"/>
</dbReference>
<comment type="cofactor">
    <cofactor evidence="4 5">
        <name>pyridoxal 5'-phosphate</name>
        <dbReference type="ChEBI" id="CHEBI:597326"/>
    </cofactor>
</comment>
<dbReference type="Pfam" id="PF22580">
    <property type="entry name" value="KYNU_C"/>
    <property type="match status" value="1"/>
</dbReference>
<dbReference type="InterPro" id="IPR015422">
    <property type="entry name" value="PyrdxlP-dep_Trfase_small"/>
</dbReference>
<comment type="catalytic activity">
    <reaction evidence="4 5">
        <text>L-kynurenine + H2O = anthranilate + L-alanine + H(+)</text>
        <dbReference type="Rhea" id="RHEA:16813"/>
        <dbReference type="ChEBI" id="CHEBI:15377"/>
        <dbReference type="ChEBI" id="CHEBI:15378"/>
        <dbReference type="ChEBI" id="CHEBI:16567"/>
        <dbReference type="ChEBI" id="CHEBI:57959"/>
        <dbReference type="ChEBI" id="CHEBI:57972"/>
        <dbReference type="EC" id="3.7.1.3"/>
    </reaction>
</comment>
<feature type="binding site" evidence="4">
    <location>
        <position position="115"/>
    </location>
    <ligand>
        <name>pyridoxal 5'-phosphate</name>
        <dbReference type="ChEBI" id="CHEBI:597326"/>
    </ligand>
</feature>
<dbReference type="GO" id="GO:0019805">
    <property type="term" value="P:quinolinate biosynthetic process"/>
    <property type="evidence" value="ECO:0007669"/>
    <property type="project" value="UniProtKB-UniRule"/>
</dbReference>
<keyword evidence="7" id="KW-1185">Reference proteome</keyword>
<organism evidence="6 7">
    <name type="scientific">Wickerhamomyces ciferrii (strain ATCC 14091 / BCRC 22168 / CBS 111 / JCM 3599 / NBRC 0793 / NRRL Y-1031 F-60-10)</name>
    <name type="common">Yeast</name>
    <name type="synonym">Pichia ciferrii</name>
    <dbReference type="NCBI Taxonomy" id="1206466"/>
    <lineage>
        <taxon>Eukaryota</taxon>
        <taxon>Fungi</taxon>
        <taxon>Dikarya</taxon>
        <taxon>Ascomycota</taxon>
        <taxon>Saccharomycotina</taxon>
        <taxon>Saccharomycetes</taxon>
        <taxon>Phaffomycetales</taxon>
        <taxon>Wickerhamomycetaceae</taxon>
        <taxon>Wickerhamomyces</taxon>
    </lineage>
</organism>
<feature type="binding site" evidence="4">
    <location>
        <position position="231"/>
    </location>
    <ligand>
        <name>pyridoxal 5'-phosphate</name>
        <dbReference type="ChEBI" id="CHEBI:597326"/>
    </ligand>
</feature>
<keyword evidence="3 4" id="KW-0663">Pyridoxal phosphate</keyword>
<comment type="subunit">
    <text evidence="4 5">Homodimer.</text>
</comment>
<evidence type="ECO:0000256" key="1">
    <source>
        <dbReference type="ARBA" id="ARBA00022642"/>
    </source>
</evidence>
<dbReference type="GO" id="GO:0005737">
    <property type="term" value="C:cytoplasm"/>
    <property type="evidence" value="ECO:0007669"/>
    <property type="project" value="UniProtKB-SubCell"/>
</dbReference>
<dbReference type="GO" id="GO:0043420">
    <property type="term" value="P:anthranilate metabolic process"/>
    <property type="evidence" value="ECO:0007669"/>
    <property type="project" value="UniProtKB-UniRule"/>
</dbReference>
<dbReference type="UniPathway" id="UPA00334">
    <property type="reaction ID" value="UER00455"/>
</dbReference>
<dbReference type="PANTHER" id="PTHR14084:SF0">
    <property type="entry name" value="KYNURENINASE"/>
    <property type="match status" value="1"/>
</dbReference>
<keyword evidence="4 5" id="KW-0963">Cytoplasm</keyword>
<dbReference type="GO" id="GO:0034354">
    <property type="term" value="P:'de novo' NAD+ biosynthetic process from L-tryptophan"/>
    <property type="evidence" value="ECO:0007669"/>
    <property type="project" value="UniProtKB-UniRule"/>
</dbReference>
<feature type="binding site" evidence="4">
    <location>
        <position position="228"/>
    </location>
    <ligand>
        <name>pyridoxal 5'-phosphate</name>
        <dbReference type="ChEBI" id="CHEBI:597326"/>
    </ligand>
</feature>